<keyword evidence="6" id="KW-1185">Reference proteome</keyword>
<dbReference type="RefSeq" id="XP_031869446.1">
    <property type="nucleotide sequence ID" value="XM_032014765.1"/>
</dbReference>
<dbReference type="GO" id="GO:0005634">
    <property type="term" value="C:nucleus"/>
    <property type="evidence" value="ECO:0007669"/>
    <property type="project" value="TreeGrafter"/>
</dbReference>
<dbReference type="OrthoDB" id="5382468at2759"/>
<dbReference type="SMART" id="SM00360">
    <property type="entry name" value="RRM"/>
    <property type="match status" value="1"/>
</dbReference>
<dbReference type="GO" id="GO:0003729">
    <property type="term" value="F:mRNA binding"/>
    <property type="evidence" value="ECO:0007669"/>
    <property type="project" value="TreeGrafter"/>
</dbReference>
<gene>
    <name evidence="5" type="ORF">BP5553_06142</name>
</gene>
<organism evidence="5 6">
    <name type="scientific">Venustampulla echinocandica</name>
    <dbReference type="NCBI Taxonomy" id="2656787"/>
    <lineage>
        <taxon>Eukaryota</taxon>
        <taxon>Fungi</taxon>
        <taxon>Dikarya</taxon>
        <taxon>Ascomycota</taxon>
        <taxon>Pezizomycotina</taxon>
        <taxon>Leotiomycetes</taxon>
        <taxon>Helotiales</taxon>
        <taxon>Pleuroascaceae</taxon>
        <taxon>Venustampulla</taxon>
    </lineage>
</organism>
<dbReference type="InterPro" id="IPR035979">
    <property type="entry name" value="RBD_domain_sf"/>
</dbReference>
<evidence type="ECO:0000256" key="1">
    <source>
        <dbReference type="ARBA" id="ARBA00022884"/>
    </source>
</evidence>
<dbReference type="Gene3D" id="3.30.70.330">
    <property type="match status" value="1"/>
</dbReference>
<feature type="compositionally biased region" description="Basic and acidic residues" evidence="3">
    <location>
        <begin position="795"/>
        <end position="807"/>
    </location>
</feature>
<dbReference type="Proteomes" id="UP000254866">
    <property type="component" value="Unassembled WGS sequence"/>
</dbReference>
<comment type="caution">
    <text evidence="5">The sequence shown here is derived from an EMBL/GenBank/DDBJ whole genome shotgun (WGS) entry which is preliminary data.</text>
</comment>
<dbReference type="PANTHER" id="PTHR19965:SF82">
    <property type="entry name" value="THO COMPLEX SUBUNIT 4"/>
    <property type="match status" value="1"/>
</dbReference>
<evidence type="ECO:0000256" key="2">
    <source>
        <dbReference type="PROSITE-ProRule" id="PRU00176"/>
    </source>
</evidence>
<sequence>MIARSVTSRGFLHLKTARGTIRPHWLPTCRLYSARTAVPHGQIHPQSPKPQGFELTSQTTIIAPRSSSQARLEILKGLERTFRISKPKWTEFVRNPQALVILGTPEFVEWLEDDELIRDVLAKITRPLENQGVAPIEVDILCACVDGLAPSIELASSVSQVIPPPQGLSFLHGRSKDILPGLWDKEDSSAPSNEKLSTLTFSGGQKHPMDLTVPLANTLFTTGKYSTLLASRWRATDGSFTKVKFVDKRRQIINVFDGMHQDKTMMSIPAIPLTPNRRITEGLGNIIRKLDFGAGGIGPASRELESAVHAYIKTNPMSYVWAFITPKDVAEAGPVDSYNGPFPVTKHTNGGEVDQLHPIYIARRILRGDILCRVLSGGGGWGNKQGLLSLDPQTTYYGKNHVPLEFSHRTMEEQQTSALGILAEPGAFIQFFTTKPGSNEITRTQVSGSDPSVRSVVVGTIPSPVDGIAMEISDDANDTIEIQGGHFGCVSQAGLYIHKDRENKEPYETKVDLPYSFFYSGTASAFPPAHPTEIATVPLTSTPEPRPYLREVDELEDAVALAGMTAMNTLVTAHLFVFAQSIRDDSRNMDSEWVHDKFDDNSGRRPARVERRYTPERSSEPSAKLLVENLHYDLTEDDLDDLFNRIGTVLKLSLVYDRAGRSEGIAYVTYENPQDAKRAIREFDGANAKGQPIRLISIPSGPSAGRRNPFNSVVVPGRSLADRITMPPGRSRSDSPVRHSDVSGPAPSNVDRYVPGRGTRSRSPQPRRRDGRRPGARRERGERRGGRGGGGGGERIARDGRPKKTQEQLDAEMEDYFGGGGEKQNGSEAAAAGAPAGGEDDIEMVE</sequence>
<dbReference type="STRING" id="2656787.A0A370TMN3"/>
<accession>A0A370TMN3</accession>
<proteinExistence type="predicted"/>
<dbReference type="Pfam" id="PF00076">
    <property type="entry name" value="RRM_1"/>
    <property type="match status" value="1"/>
</dbReference>
<dbReference type="SUPFAM" id="SSF54928">
    <property type="entry name" value="RNA-binding domain, RBD"/>
    <property type="match status" value="1"/>
</dbReference>
<dbReference type="InterPro" id="IPR000504">
    <property type="entry name" value="RRM_dom"/>
</dbReference>
<dbReference type="EMBL" id="NPIC01000004">
    <property type="protein sequence ID" value="RDL36790.1"/>
    <property type="molecule type" value="Genomic_DNA"/>
</dbReference>
<feature type="compositionally biased region" description="Basic and acidic residues" evidence="3">
    <location>
        <begin position="599"/>
        <end position="619"/>
    </location>
</feature>
<dbReference type="InterPro" id="IPR051229">
    <property type="entry name" value="ALYREF_mRNA_export"/>
</dbReference>
<feature type="compositionally biased region" description="Basic and acidic residues" evidence="3">
    <location>
        <begin position="731"/>
        <end position="741"/>
    </location>
</feature>
<dbReference type="CDD" id="cd12418">
    <property type="entry name" value="RRM_Aly_REF_like"/>
    <property type="match status" value="1"/>
</dbReference>
<protein>
    <recommendedName>
        <fullName evidence="4">RRM domain-containing protein</fullName>
    </recommendedName>
</protein>
<dbReference type="InterPro" id="IPR025715">
    <property type="entry name" value="FoP_C"/>
</dbReference>
<evidence type="ECO:0000313" key="6">
    <source>
        <dbReference type="Proteomes" id="UP000254866"/>
    </source>
</evidence>
<dbReference type="PROSITE" id="PS50102">
    <property type="entry name" value="RRM"/>
    <property type="match status" value="1"/>
</dbReference>
<reference evidence="5 6" key="1">
    <citation type="journal article" date="2018" name="IMA Fungus">
        <title>IMA Genome-F 9: Draft genome sequence of Annulohypoxylon stygium, Aspergillus mulundensis, Berkeleyomyces basicola (syn. Thielaviopsis basicola), Ceratocystis smalleyi, two Cercospora beticola strains, Coleophoma cylindrospora, Fusarium fracticaudum, Phialophora cf. hyalina, and Morchella septimelata.</title>
        <authorList>
            <person name="Wingfield B.D."/>
            <person name="Bills G.F."/>
            <person name="Dong Y."/>
            <person name="Huang W."/>
            <person name="Nel W.J."/>
            <person name="Swalarsk-Parry B.S."/>
            <person name="Vaghefi N."/>
            <person name="Wilken P.M."/>
            <person name="An Z."/>
            <person name="de Beer Z.W."/>
            <person name="De Vos L."/>
            <person name="Chen L."/>
            <person name="Duong T.A."/>
            <person name="Gao Y."/>
            <person name="Hammerbacher A."/>
            <person name="Kikkert J.R."/>
            <person name="Li Y."/>
            <person name="Li H."/>
            <person name="Li K."/>
            <person name="Li Q."/>
            <person name="Liu X."/>
            <person name="Ma X."/>
            <person name="Naidoo K."/>
            <person name="Pethybridge S.J."/>
            <person name="Sun J."/>
            <person name="Steenkamp E.T."/>
            <person name="van der Nest M.A."/>
            <person name="van Wyk S."/>
            <person name="Wingfield M.J."/>
            <person name="Xiong C."/>
            <person name="Yue Q."/>
            <person name="Zhang X."/>
        </authorList>
    </citation>
    <scope>NUCLEOTIDE SEQUENCE [LARGE SCALE GENOMIC DNA]</scope>
    <source>
        <strain evidence="5 6">BP 5553</strain>
    </source>
</reference>
<feature type="region of interest" description="Disordered" evidence="3">
    <location>
        <begin position="599"/>
        <end position="620"/>
    </location>
</feature>
<dbReference type="PANTHER" id="PTHR19965">
    <property type="entry name" value="RNA AND EXPORT FACTOR BINDING PROTEIN"/>
    <property type="match status" value="1"/>
</dbReference>
<evidence type="ECO:0000259" key="4">
    <source>
        <dbReference type="PROSITE" id="PS50102"/>
    </source>
</evidence>
<feature type="domain" description="RRM" evidence="4">
    <location>
        <begin position="623"/>
        <end position="695"/>
    </location>
</feature>
<dbReference type="GeneID" id="43598991"/>
<dbReference type="Pfam" id="PF13865">
    <property type="entry name" value="FoP_duplication"/>
    <property type="match status" value="1"/>
</dbReference>
<name>A0A370TMN3_9HELO</name>
<evidence type="ECO:0000256" key="3">
    <source>
        <dbReference type="SAM" id="MobiDB-lite"/>
    </source>
</evidence>
<feature type="region of interest" description="Disordered" evidence="3">
    <location>
        <begin position="696"/>
        <end position="846"/>
    </location>
</feature>
<dbReference type="AlphaFoldDB" id="A0A370TMN3"/>
<feature type="compositionally biased region" description="Basic and acidic residues" evidence="3">
    <location>
        <begin position="772"/>
        <end position="785"/>
    </location>
</feature>
<keyword evidence="1 2" id="KW-0694">RNA-binding</keyword>
<dbReference type="InterPro" id="IPR012677">
    <property type="entry name" value="Nucleotide-bd_a/b_plait_sf"/>
</dbReference>
<evidence type="ECO:0000313" key="5">
    <source>
        <dbReference type="EMBL" id="RDL36790.1"/>
    </source>
</evidence>
<dbReference type="SMART" id="SM01218">
    <property type="entry name" value="FoP_duplication"/>
    <property type="match status" value="1"/>
</dbReference>